<feature type="domain" description="4Fe-4S ferredoxin-type" evidence="9">
    <location>
        <begin position="936"/>
        <end position="965"/>
    </location>
</feature>
<dbReference type="InterPro" id="IPR039650">
    <property type="entry name" value="HdrA-like"/>
</dbReference>
<keyword evidence="5" id="KW-0274">FAD</keyword>
<evidence type="ECO:0000256" key="6">
    <source>
        <dbReference type="ARBA" id="ARBA00023002"/>
    </source>
</evidence>
<dbReference type="InterPro" id="IPR023753">
    <property type="entry name" value="FAD/NAD-binding_dom"/>
</dbReference>
<dbReference type="InterPro" id="IPR017900">
    <property type="entry name" value="4Fe4S_Fe_S_CS"/>
</dbReference>
<dbReference type="GO" id="GO:0051539">
    <property type="term" value="F:4 iron, 4 sulfur cluster binding"/>
    <property type="evidence" value="ECO:0007669"/>
    <property type="project" value="UniProtKB-KW"/>
</dbReference>
<protein>
    <recommendedName>
        <fullName evidence="9">4Fe-4S ferredoxin-type domain-containing protein</fullName>
    </recommendedName>
</protein>
<dbReference type="GO" id="GO:0046872">
    <property type="term" value="F:metal ion binding"/>
    <property type="evidence" value="ECO:0007669"/>
    <property type="project" value="UniProtKB-KW"/>
</dbReference>
<dbReference type="AlphaFoldDB" id="A0A0F9YFT6"/>
<dbReference type="EMBL" id="LAZR01000003">
    <property type="protein sequence ID" value="KKO11037.1"/>
    <property type="molecule type" value="Genomic_DNA"/>
</dbReference>
<evidence type="ECO:0000256" key="2">
    <source>
        <dbReference type="ARBA" id="ARBA00006561"/>
    </source>
</evidence>
<dbReference type="GO" id="GO:0016491">
    <property type="term" value="F:oxidoreductase activity"/>
    <property type="evidence" value="ECO:0007669"/>
    <property type="project" value="UniProtKB-KW"/>
</dbReference>
<evidence type="ECO:0000256" key="4">
    <source>
        <dbReference type="ARBA" id="ARBA00022723"/>
    </source>
</evidence>
<name>A0A0F9YFT6_9ZZZZ</name>
<evidence type="ECO:0000313" key="10">
    <source>
        <dbReference type="EMBL" id="KKO11037.1"/>
    </source>
</evidence>
<dbReference type="Gene3D" id="3.40.50.720">
    <property type="entry name" value="NAD(P)-binding Rossmann-like Domain"/>
    <property type="match status" value="1"/>
</dbReference>
<evidence type="ECO:0000256" key="1">
    <source>
        <dbReference type="ARBA" id="ARBA00001974"/>
    </source>
</evidence>
<dbReference type="PROSITE" id="PS00198">
    <property type="entry name" value="4FE4S_FER_1"/>
    <property type="match status" value="2"/>
</dbReference>
<gene>
    <name evidence="10" type="ORF">LCGC14_0015120</name>
</gene>
<dbReference type="Gene3D" id="3.50.50.60">
    <property type="entry name" value="FAD/NAD(P)-binding domain"/>
    <property type="match status" value="2"/>
</dbReference>
<sequence length="1010" mass="109353">MDHKAVMVVGGGIAGIQASLDLAEMGVEVFLVERDPSIGGRMAQLDKTFPTNDCAMCILSPKLVEAGGNQNIHIIANADVQSIEGEVGNFQVQVLKRARFVDETRCTGCGVCMSKCPVRIPDDYNKGLSKTKCIHIPFPQAIPAVPIIAKEHCIYLTKGKCRICEKFCEEKVIDYEQQDTTLELNVGSIILAVGSQEFDAKLKGEYSYGTSPNVLTSIEFERVLSASGPTQGHVTRPSDEKEPERLAFLQCIGSRDLQVGQPFCSAVCCMQAAKDAIILAEHLPDVKVSIFNMDIRAQGKDFDKFINRAQDDYGARFVRARVSSVEINPANDNLRIRYDPNDGGPLKEEEFDMVVLSVGLQSSKAARQLAKTLDVRLDETGFVTDDPFDPVMTSREGIFVCGTMTGPRDIPETVMQASAAASAAASCQADTPPQWAKTEYPPARDVQAEPPRVGVFVCRCGINIAATVDVPAVAEYAGTLPGVAHAQELLFACARDSQRIIADTIAEKGLNRVVVCACTPRTHESLFQNTLQSAGINPYLFEFANIREHCSWVHQKQPEQATAKAKELARIAVAKALRLEPLSRMTLSVNHDALVIGGGVAGMAAALELARHGRQVHLVEREEQLGGNFRNVHVTANGRDAQEFLSAMIDQVTGEANIQVHLSSEVGEAEGFVGNFKSTIRGAGEDDEVAVEHGAVILATGAEELETDEFLRGQDPRVLTLRELEEALGVDGSASADMLDQARSVVLIQCVGSRCDERPYCSRICCNKSIKNALKLKQRNPETNVYVLYRDVRAYGLHELAYREAREQGVLFVRYDEDAKPQVTCDDGGLNVHVFDPVLRRKITIPADLIGLAVGVVASVANKAMSQMWKVPLNSEGFFLEAHVKLRPVDFATDGVFVCGLAHYPKDVSESVAQARAAAGRAMTVLSKDSIEAEGKVSQVRNDRCAACGACVAVCPFGAIEIDDAEGVAKVNETLCKGCGACSATCRSGAIDLRGFRDEQLVAAIEAVMV</sequence>
<feature type="domain" description="4Fe-4S ferredoxin-type" evidence="9">
    <location>
        <begin position="967"/>
        <end position="996"/>
    </location>
</feature>
<evidence type="ECO:0000256" key="5">
    <source>
        <dbReference type="ARBA" id="ARBA00022827"/>
    </source>
</evidence>
<evidence type="ECO:0000256" key="7">
    <source>
        <dbReference type="ARBA" id="ARBA00023004"/>
    </source>
</evidence>
<dbReference type="Pfam" id="PF00037">
    <property type="entry name" value="Fer4"/>
    <property type="match status" value="1"/>
</dbReference>
<dbReference type="SUPFAM" id="SSF54862">
    <property type="entry name" value="4Fe-4S ferredoxins"/>
    <property type="match status" value="1"/>
</dbReference>
<comment type="caution">
    <text evidence="10">The sequence shown here is derived from an EMBL/GenBank/DDBJ whole genome shotgun (WGS) entry which is preliminary data.</text>
</comment>
<dbReference type="Pfam" id="PF07992">
    <property type="entry name" value="Pyr_redox_2"/>
    <property type="match status" value="2"/>
</dbReference>
<keyword evidence="5" id="KW-0285">Flavoprotein</keyword>
<evidence type="ECO:0000256" key="3">
    <source>
        <dbReference type="ARBA" id="ARBA00022485"/>
    </source>
</evidence>
<dbReference type="Pfam" id="PF12838">
    <property type="entry name" value="Fer4_7"/>
    <property type="match status" value="1"/>
</dbReference>
<comment type="similarity">
    <text evidence="2">Belongs to the HdrA family.</text>
</comment>
<dbReference type="PROSITE" id="PS51379">
    <property type="entry name" value="4FE4S_FER_2"/>
    <property type="match status" value="3"/>
</dbReference>
<accession>A0A0F9YFT6</accession>
<keyword evidence="3" id="KW-0004">4Fe-4S</keyword>
<feature type="domain" description="4Fe-4S ferredoxin-type" evidence="9">
    <location>
        <begin position="97"/>
        <end position="127"/>
    </location>
</feature>
<reference evidence="10" key="1">
    <citation type="journal article" date="2015" name="Nature">
        <title>Complex archaea that bridge the gap between prokaryotes and eukaryotes.</title>
        <authorList>
            <person name="Spang A."/>
            <person name="Saw J.H."/>
            <person name="Jorgensen S.L."/>
            <person name="Zaremba-Niedzwiedzka K."/>
            <person name="Martijn J."/>
            <person name="Lind A.E."/>
            <person name="van Eijk R."/>
            <person name="Schleper C."/>
            <person name="Guy L."/>
            <person name="Ettema T.J."/>
        </authorList>
    </citation>
    <scope>NUCLEOTIDE SEQUENCE</scope>
</reference>
<dbReference type="PANTHER" id="PTHR43498:SF1">
    <property type="entry name" value="COB--COM HETERODISULFIDE REDUCTASE IRON-SULFUR SUBUNIT A"/>
    <property type="match status" value="1"/>
</dbReference>
<evidence type="ECO:0000256" key="8">
    <source>
        <dbReference type="ARBA" id="ARBA00023014"/>
    </source>
</evidence>
<dbReference type="InterPro" id="IPR017896">
    <property type="entry name" value="4Fe4S_Fe-S-bd"/>
</dbReference>
<dbReference type="PRINTS" id="PR00469">
    <property type="entry name" value="PNDRDTASEII"/>
</dbReference>
<organism evidence="10">
    <name type="scientific">marine sediment metagenome</name>
    <dbReference type="NCBI Taxonomy" id="412755"/>
    <lineage>
        <taxon>unclassified sequences</taxon>
        <taxon>metagenomes</taxon>
        <taxon>ecological metagenomes</taxon>
    </lineage>
</organism>
<dbReference type="Gene3D" id="3.30.70.20">
    <property type="match status" value="2"/>
</dbReference>
<evidence type="ECO:0000259" key="9">
    <source>
        <dbReference type="PROSITE" id="PS51379"/>
    </source>
</evidence>
<keyword evidence="6" id="KW-0560">Oxidoreductase</keyword>
<keyword evidence="4" id="KW-0479">Metal-binding</keyword>
<dbReference type="PANTHER" id="PTHR43498">
    <property type="entry name" value="FERREDOXIN:COB-COM HETERODISULFIDE REDUCTASE SUBUNIT A"/>
    <property type="match status" value="1"/>
</dbReference>
<keyword evidence="7" id="KW-0408">Iron</keyword>
<dbReference type="InterPro" id="IPR036188">
    <property type="entry name" value="FAD/NAD-bd_sf"/>
</dbReference>
<keyword evidence="8" id="KW-0411">Iron-sulfur</keyword>
<comment type="cofactor">
    <cofactor evidence="1">
        <name>FAD</name>
        <dbReference type="ChEBI" id="CHEBI:57692"/>
    </cofactor>
</comment>
<dbReference type="SUPFAM" id="SSF51905">
    <property type="entry name" value="FAD/NAD(P)-binding domain"/>
    <property type="match status" value="2"/>
</dbReference>
<proteinExistence type="inferred from homology"/>